<evidence type="ECO:0000313" key="7">
    <source>
        <dbReference type="Proteomes" id="UP000035368"/>
    </source>
</evidence>
<dbReference type="PATRIC" id="fig|1050174.4.peg.107"/>
<gene>
    <name evidence="6" type="ORF">CEPID_00505</name>
</gene>
<dbReference type="OrthoDB" id="6653642at2"/>
<dbReference type="PANTHER" id="PTHR43179:SF12">
    <property type="entry name" value="GALACTOFURANOSYLTRANSFERASE GLFT2"/>
    <property type="match status" value="1"/>
</dbReference>
<evidence type="ECO:0000256" key="2">
    <source>
        <dbReference type="ARBA" id="ARBA00006739"/>
    </source>
</evidence>
<comment type="similarity">
    <text evidence="2">Belongs to the glycosyltransferase 2 family.</text>
</comment>
<protein>
    <submittedName>
        <fullName evidence="6">Glycosyltransferase like family 2</fullName>
    </submittedName>
</protein>
<comment type="pathway">
    <text evidence="1">Cell wall biogenesis; cell wall polysaccharide biosynthesis.</text>
</comment>
<dbReference type="PANTHER" id="PTHR43179">
    <property type="entry name" value="RHAMNOSYLTRANSFERASE WBBL"/>
    <property type="match status" value="1"/>
</dbReference>
<evidence type="ECO:0000313" key="6">
    <source>
        <dbReference type="EMBL" id="AKK01995.1"/>
    </source>
</evidence>
<evidence type="ECO:0000256" key="1">
    <source>
        <dbReference type="ARBA" id="ARBA00004776"/>
    </source>
</evidence>
<dbReference type="Gene3D" id="3.90.550.10">
    <property type="entry name" value="Spore Coat Polysaccharide Biosynthesis Protein SpsA, Chain A"/>
    <property type="match status" value="1"/>
</dbReference>
<keyword evidence="4 6" id="KW-0808">Transferase</keyword>
<dbReference type="GO" id="GO:0016757">
    <property type="term" value="F:glycosyltransferase activity"/>
    <property type="evidence" value="ECO:0007669"/>
    <property type="project" value="UniProtKB-KW"/>
</dbReference>
<dbReference type="KEGG" id="cei:CEPID_00505"/>
<dbReference type="Pfam" id="PF10111">
    <property type="entry name" value="Glyco_tranf_2_2"/>
    <property type="match status" value="1"/>
</dbReference>
<dbReference type="Proteomes" id="UP000035368">
    <property type="component" value="Chromosome"/>
</dbReference>
<organism evidence="6 7">
    <name type="scientific">Corynebacterium epidermidicanis</name>
    <dbReference type="NCBI Taxonomy" id="1050174"/>
    <lineage>
        <taxon>Bacteria</taxon>
        <taxon>Bacillati</taxon>
        <taxon>Actinomycetota</taxon>
        <taxon>Actinomycetes</taxon>
        <taxon>Mycobacteriales</taxon>
        <taxon>Corynebacteriaceae</taxon>
        <taxon>Corynebacterium</taxon>
    </lineage>
</organism>
<dbReference type="InterPro" id="IPR029044">
    <property type="entry name" value="Nucleotide-diphossugar_trans"/>
</dbReference>
<keyword evidence="3" id="KW-0328">Glycosyltransferase</keyword>
<dbReference type="EMBL" id="CP011541">
    <property type="protein sequence ID" value="AKK01995.1"/>
    <property type="molecule type" value="Genomic_DNA"/>
</dbReference>
<evidence type="ECO:0000259" key="5">
    <source>
        <dbReference type="Pfam" id="PF10111"/>
    </source>
</evidence>
<dbReference type="AlphaFoldDB" id="A0A0G3GN60"/>
<dbReference type="InterPro" id="IPR019290">
    <property type="entry name" value="GlycosylTrfase-like_prok"/>
</dbReference>
<evidence type="ECO:0000256" key="3">
    <source>
        <dbReference type="ARBA" id="ARBA00022676"/>
    </source>
</evidence>
<keyword evidence="7" id="KW-1185">Reference proteome</keyword>
<dbReference type="SUPFAM" id="SSF53448">
    <property type="entry name" value="Nucleotide-diphospho-sugar transferases"/>
    <property type="match status" value="1"/>
</dbReference>
<accession>A0A0G3GN60</accession>
<reference evidence="6 7" key="1">
    <citation type="submission" date="2015-05" db="EMBL/GenBank/DDBJ databases">
        <title>Complete genome sequence of Corynebacterium epidermidicanis DSM 45586, isolated from the skin of a dog suffering from pruritus.</title>
        <authorList>
            <person name="Ruckert C."/>
            <person name="Albersmeier A."/>
            <person name="Winkler A."/>
            <person name="Tauch A."/>
        </authorList>
    </citation>
    <scope>NUCLEOTIDE SEQUENCE [LARGE SCALE GENOMIC DNA]</scope>
    <source>
        <strain evidence="6 7">DSM 45586</strain>
    </source>
</reference>
<proteinExistence type="inferred from homology"/>
<dbReference type="RefSeq" id="WP_047239301.1">
    <property type="nucleotide sequence ID" value="NZ_CP011541.1"/>
</dbReference>
<feature type="domain" description="Glycosyltransferase 2-like prokaryotic type" evidence="5">
    <location>
        <begin position="59"/>
        <end position="187"/>
    </location>
</feature>
<evidence type="ECO:0000256" key="4">
    <source>
        <dbReference type="ARBA" id="ARBA00022679"/>
    </source>
</evidence>
<name>A0A0G3GN60_9CORY</name>
<dbReference type="STRING" id="1050174.CEPID_00505"/>
<sequence>MRTVVVTLANQARIDRVHTQHTFLQRHWPGVQHGMVALTSDTRVPSGIECVAKLDDARPNLAQARNLAGDWAATRGDVVVFMDADCLPGPELLDRYAATLELDAVLSGPVTYLPEGADLHRLDDLTAPHEVRPNPPAGECPVATAKEYDLFWSLSFAMSATLWRRCRDSFGGFDEGFTGYGGEDTDFGWQLRAHDIPMRWCGGAHAYHQWHPVSRPPWEHLVDIVRNANYFQEKWGTWPMKGWLDQFAAADAIRIEAGKWVVNQ</sequence>